<keyword evidence="3" id="KW-1185">Reference proteome</keyword>
<evidence type="ECO:0000313" key="3">
    <source>
        <dbReference type="Proteomes" id="UP001212841"/>
    </source>
</evidence>
<dbReference type="AlphaFoldDB" id="A0AAD5X579"/>
<dbReference type="Proteomes" id="UP001212841">
    <property type="component" value="Unassembled WGS sequence"/>
</dbReference>
<dbReference type="EMBL" id="JADGJD010000066">
    <property type="protein sequence ID" value="KAJ3055690.1"/>
    <property type="molecule type" value="Genomic_DNA"/>
</dbReference>
<keyword evidence="1" id="KW-1133">Transmembrane helix</keyword>
<protein>
    <submittedName>
        <fullName evidence="2">Uncharacterized protein</fullName>
    </submittedName>
</protein>
<reference evidence="2" key="1">
    <citation type="submission" date="2020-05" db="EMBL/GenBank/DDBJ databases">
        <title>Phylogenomic resolution of chytrid fungi.</title>
        <authorList>
            <person name="Stajich J.E."/>
            <person name="Amses K."/>
            <person name="Simmons R."/>
            <person name="Seto K."/>
            <person name="Myers J."/>
            <person name="Bonds A."/>
            <person name="Quandt C.A."/>
            <person name="Barry K."/>
            <person name="Liu P."/>
            <person name="Grigoriev I."/>
            <person name="Longcore J.E."/>
            <person name="James T.Y."/>
        </authorList>
    </citation>
    <scope>NUCLEOTIDE SEQUENCE</scope>
    <source>
        <strain evidence="2">JEL0318</strain>
    </source>
</reference>
<evidence type="ECO:0000256" key="1">
    <source>
        <dbReference type="SAM" id="Phobius"/>
    </source>
</evidence>
<organism evidence="2 3">
    <name type="scientific">Rhizophlyctis rosea</name>
    <dbReference type="NCBI Taxonomy" id="64517"/>
    <lineage>
        <taxon>Eukaryota</taxon>
        <taxon>Fungi</taxon>
        <taxon>Fungi incertae sedis</taxon>
        <taxon>Chytridiomycota</taxon>
        <taxon>Chytridiomycota incertae sedis</taxon>
        <taxon>Chytridiomycetes</taxon>
        <taxon>Rhizophlyctidales</taxon>
        <taxon>Rhizophlyctidaceae</taxon>
        <taxon>Rhizophlyctis</taxon>
    </lineage>
</organism>
<accession>A0AAD5X579</accession>
<proteinExistence type="predicted"/>
<evidence type="ECO:0000313" key="2">
    <source>
        <dbReference type="EMBL" id="KAJ3055690.1"/>
    </source>
</evidence>
<keyword evidence="1" id="KW-0812">Transmembrane</keyword>
<name>A0AAD5X579_9FUNG</name>
<feature type="transmembrane region" description="Helical" evidence="1">
    <location>
        <begin position="54"/>
        <end position="73"/>
    </location>
</feature>
<feature type="transmembrane region" description="Helical" evidence="1">
    <location>
        <begin position="6"/>
        <end position="24"/>
    </location>
</feature>
<comment type="caution">
    <text evidence="2">The sequence shown here is derived from an EMBL/GenBank/DDBJ whole genome shotgun (WGS) entry which is preliminary data.</text>
</comment>
<sequence length="175" mass="19381">MQLQSWFAALTVYYVVLVGYLFLLDQIRAEFFGAAAAWLMFLKISGQRQPRGFYWFYALSVIVLALLFPLICLGPLDVSITKSDGPIYEIEVPLPADCGYPDLSILSLTGHQTFSNATAMETRTKHGVLALTGIPEKEGFIVADLMLDTFADSSGQNKYLSLAKRWKSLLSLSGI</sequence>
<gene>
    <name evidence="2" type="ORF">HK097_009657</name>
</gene>
<keyword evidence="1" id="KW-0472">Membrane</keyword>